<organism evidence="7 8">
    <name type="scientific">Chlamydomonas schloesseri</name>
    <dbReference type="NCBI Taxonomy" id="2026947"/>
    <lineage>
        <taxon>Eukaryota</taxon>
        <taxon>Viridiplantae</taxon>
        <taxon>Chlorophyta</taxon>
        <taxon>core chlorophytes</taxon>
        <taxon>Chlorophyceae</taxon>
        <taxon>CS clade</taxon>
        <taxon>Chlamydomonadales</taxon>
        <taxon>Chlamydomonadaceae</taxon>
        <taxon>Chlamydomonas</taxon>
    </lineage>
</organism>
<accession>A0A835T176</accession>
<dbReference type="InterPro" id="IPR000562">
    <property type="entry name" value="FN_type2_dom"/>
</dbReference>
<reference evidence="7" key="1">
    <citation type="journal article" date="2020" name="bioRxiv">
        <title>Comparative genomics of Chlamydomonas.</title>
        <authorList>
            <person name="Craig R.J."/>
            <person name="Hasan A.R."/>
            <person name="Ness R.W."/>
            <person name="Keightley P.D."/>
        </authorList>
    </citation>
    <scope>NUCLEOTIDE SEQUENCE</scope>
    <source>
        <strain evidence="7">CCAP 11/173</strain>
    </source>
</reference>
<dbReference type="Gene3D" id="2.130.10.30">
    <property type="entry name" value="Regulator of chromosome condensation 1/beta-lactamase-inhibitor protein II"/>
    <property type="match status" value="3"/>
</dbReference>
<feature type="region of interest" description="Disordered" evidence="4">
    <location>
        <begin position="842"/>
        <end position="863"/>
    </location>
</feature>
<dbReference type="GO" id="GO:0016020">
    <property type="term" value="C:membrane"/>
    <property type="evidence" value="ECO:0007669"/>
    <property type="project" value="InterPro"/>
</dbReference>
<evidence type="ECO:0000256" key="2">
    <source>
        <dbReference type="ARBA" id="ARBA00023157"/>
    </source>
</evidence>
<dbReference type="PROSITE" id="PS51092">
    <property type="entry name" value="FN2_2"/>
    <property type="match status" value="1"/>
</dbReference>
<evidence type="ECO:0000259" key="6">
    <source>
        <dbReference type="PROSITE" id="PS51092"/>
    </source>
</evidence>
<evidence type="ECO:0000256" key="3">
    <source>
        <dbReference type="PROSITE-ProRule" id="PRU00235"/>
    </source>
</evidence>
<proteinExistence type="predicted"/>
<evidence type="ECO:0000313" key="8">
    <source>
        <dbReference type="Proteomes" id="UP000613740"/>
    </source>
</evidence>
<dbReference type="InterPro" id="IPR036772">
    <property type="entry name" value="SRCR-like_dom_sf"/>
</dbReference>
<dbReference type="InterPro" id="IPR009091">
    <property type="entry name" value="RCC1/BLIP-II"/>
</dbReference>
<dbReference type="Proteomes" id="UP000613740">
    <property type="component" value="Unassembled WGS sequence"/>
</dbReference>
<feature type="compositionally biased region" description="Pro residues" evidence="4">
    <location>
        <begin position="1523"/>
        <end position="1554"/>
    </location>
</feature>
<feature type="repeat" description="RCC1" evidence="3">
    <location>
        <begin position="2819"/>
        <end position="2869"/>
    </location>
</feature>
<feature type="compositionally biased region" description="Pro residues" evidence="4">
    <location>
        <begin position="1561"/>
        <end position="1572"/>
    </location>
</feature>
<feature type="region of interest" description="Disordered" evidence="4">
    <location>
        <begin position="1402"/>
        <end position="1479"/>
    </location>
</feature>
<feature type="domain" description="Fibronectin type-II" evidence="6">
    <location>
        <begin position="1811"/>
        <end position="1871"/>
    </location>
</feature>
<dbReference type="SUPFAM" id="SSF50985">
    <property type="entry name" value="RCC1/BLIP-II"/>
    <property type="match status" value="1"/>
</dbReference>
<evidence type="ECO:0008006" key="9">
    <source>
        <dbReference type="Google" id="ProtNLM"/>
    </source>
</evidence>
<dbReference type="PRINTS" id="PR01217">
    <property type="entry name" value="PRICHEXTENSN"/>
</dbReference>
<dbReference type="Pfam" id="PF00040">
    <property type="entry name" value="fn2"/>
    <property type="match status" value="1"/>
</dbReference>
<name>A0A835T176_9CHLO</name>
<dbReference type="Gene3D" id="2.90.10.10">
    <property type="entry name" value="Bulb-type lectin domain"/>
    <property type="match status" value="1"/>
</dbReference>
<dbReference type="PANTHER" id="PTHR24216">
    <property type="entry name" value="PAXILLIN-RELATED"/>
    <property type="match status" value="1"/>
</dbReference>
<feature type="region of interest" description="Disordered" evidence="4">
    <location>
        <begin position="1103"/>
        <end position="1187"/>
    </location>
</feature>
<evidence type="ECO:0000256" key="1">
    <source>
        <dbReference type="ARBA" id="ARBA00022737"/>
    </source>
</evidence>
<dbReference type="InterPro" id="IPR001190">
    <property type="entry name" value="SRCR"/>
</dbReference>
<dbReference type="Pfam" id="PF13540">
    <property type="entry name" value="RCC1_2"/>
    <property type="match status" value="3"/>
</dbReference>
<sequence>MCDLMPTVHPSQARPAPPWPPGTARTSLYGRLDYVTSGSSAEGPYYVLVELLRDGSKQPTGVVYVVGQDTPALVQKLRQARSAFAGSLVTVTCQLDPGGRRCLEVLGVAQDGQLSGGGGGEAEAPMAVRGSESALAVITTVACGGTSTASVDQEEMKRRYGEYNEFFRACSYGAYGIDMDTLAVTIATLRCEAQLCASGSGTALADAARAATNAMLYNSANTRSYMLLPEDATGALGCHWNGMSVQALRQVFLRMPPLWLALHEWLHLYGLAHAGVASRPLEPIRGNDERDVTSAMGMDCGWDDDRAACTDGVTVNRVCPNAPQLYYLGWATFVPGGDLDATSMPPGKRLKFRLPAQHASNVGLVRVRPDWLAPAGKYSHNLYLSYRAAAGGDADLDKVAGGQYAGKVLIHQVEVGNDVRYSGGTTSQHGQTQLVTGNFVVSPAGGVTDLQAIKTVVRALAVVDADPASAGDGGGGDGALPAFVDVVLCRYLVSASQECPRDSPPPPPQPSPPPAPSPPPPPRPPPPPPPPVQRTYTGTLAWMPGVFTSEGGFDLFAASEVTYYVLELDRTLHPRTAAGGGGVRYLRLNGTSLLTAARAVLSGDVRQMLLSLLRSRLTLTCALDETGRLCTVVSGGFALVRRVRRTSMTAAAAAAAQLQQGGGGGGGVGRRSVAVMALAVQPAASCNIPGNYKLPGSGKEIRNRLGSNTQTGDMSDAIAACSGGAMSIDTSFSSFWDVRTLDCAAPAFKDLAGAFRRCDAERIAEAVELSAASEFPNLPASPDILWVYVLPRLPAPRGCSWLGRAHMGGNAVWLVAGEDGYGNDNLLMKTLMLPWGMRPSALGDGGPGGDPTSPLGSAASVRTCPSPPEMARLGWLAPSSDPRVVRVQGAAGGPVVVVQLTPLGPTMAGPGGGGDGGGGITVWSAAGALGAGVAAVRIEPVDPLGEPTVLYLAYRVEQPQSYGMADTAIDGAYDRKATPSSVSILSGIMHSSQVTVHQTSRAADADLDSWQDSNTALLGALTAAAAADSEAAGGGGGGWDTDASGRPLPRQWVVLPAYQVLLRMLQVEEEDAAGDPTTAHATVSICRYAVSWEAECPAPLPAAPPSLPPPVPPSPAPPSPPPQPPPPQPSPRPPSPSPPSPAPPSPKLPRPPPPPKPSPPPSPSPPRPPPQPPSPQPPSPPSPTYIDLPANAVQSAMFCGDVASGVGGLEDDWPLVVDNGDYVAAYLPRLVAWSDGWLLRRLEVRYSEDDLVVGKHGNRTFGVGRAASTVQTSGQRITGFGVCCAPAAAAAAAPAAATTTAAGSAAGAAGAQGPLMALAGLVVSSATRNWTLTGNSSGCSTSPAAAAAPGGYSYSWVAVPAGATVAALRTLGGAAVDAIYGISFVWTVVLSPPPPVWPPRPAAPPPSPYPSPPPPPPAPSPPPQPPPPPSPTPPYPPSPPPTPPSYPPAAPPPEPPSYPPAYPPAYPPQPPSPPPPYPSPPPPYPPPPYPSPPPPYPPPSYPPAPPYPPPAYPPAPPYPPPSYPPAPPYPPPPHPPAPSPSNPPPLDPPPPPHQPLSSGPAVPPPPPLPCGPVPDGYTVLPDTDAPHSDIGNAGEGLWSAAEVAAVCDSDSTCAGFNSKGWYKSDVSPGRREPWPGTCLFVRMPRRICGCNQAYHTPVCAGNVTYINHCVASCDFGVKQVDYETECNPTWCPAAWIADAAAVPGPFTASCSGCSVRPARGVAPDSGDGGGDSGGGGDGNGTCVLACSSCRPRAAGGQEAAAQLDLVTCGSGAEVDYVDGDLVCSRRPWAAAGPSPPYPSPPLPSPPPPPGRPDCPCVFPFTWDGKLYNTCTTDGDSSRPWCLSANATCAAPDGYSSLSQPRKNLPWVFCDGKPAAAGYTAPATNWTDLVDAGVCTVFSDVIDARLRAEYSRLTTSRQEPNFDGYCDAGDAVTAGGMFRFAAFPSGQAARGMAAAAGGGLLLAVIRDLVQGMSQQGQQPDGGGGGGGGVVVFSEELCLARFDGYVFSFTAASDPSTPLCYDASATALPACANPQTPMPPPSPPSPAPPAPPASPLPPSPSPPSSSSYPSITACPAAEGYSLIADAEPRTVSLLGRVSLPTAPDGTERWDAPTAAAAAAACTDLDACTGFTSKGQLLLSNTSSPKPMPGGCIYVRAALPAAVPGYSAEWGRLHVGDDLPGGEVAPRPEYGPALAAATTARSCSLKSECAGFSIEVAAGGAAVARLKRQLTPTTGTEQAACLYERLPGLRVMAARDDAVRLVGGDSLAAGRLEIAANGTFGTVCASGFPTTAASLVCDQLGLSGGGSGGGSGALPAAPEFYTDGGGHGGMSTVYIEEVRCNSTARALRQCQSAAREDMTCDHNEDVGIRCLGATDRIEAGRCMPESTCRRSPNGQIYMCLLPTGSIVLYKGRPACQRPYAKITVTSRSYNSGPYLLCMSDTDGMLYVQDAYSDYPWQSPSQPAPISKSYGAVLKNFTAVVTDTGLLAVLDPYGIPAWNISAVSPPFVVQGEVPEPAAAQVAAGHGHTCVLLSNSDPPGLVKCFGSNEWGQLARSDSNAALAAVGDEPGEMETDLLLPAWLNGGGAYQYDSSLWNVTSQALFAVQRPLAGAKAVVAGFGNHTCSLLLSSKVKCWGRNSAGQLGLGHTQDVGRDPAGLGDSLPALDLGGAAAVTQLAVGGAFTCALLAGSGTAVKCWGDNSEGQLGQGDLVPRGGRSAGELAALAPVRLQPAVTAIAAGHAFACVLQQPGSLVKCWGSNKHGQLGRQDSSVASVGGSSADMGGYLKSVNEKLLPDGEDASGTATVPTAVTAGVAHACMLAQPGGRVLCWGDNRFGQLGVGSADPNRGTGSFGPGRLQAVELGRGLRAVAVVAGEQAGGRAGGRVSTAAAAAAGGTAWGAAQSRGGC</sequence>
<comment type="caution">
    <text evidence="7">The sequence shown here is derived from an EMBL/GenBank/DDBJ whole genome shotgun (WGS) entry which is preliminary data.</text>
</comment>
<gene>
    <name evidence="7" type="ORF">HYH02_014019</name>
</gene>
<evidence type="ECO:0000256" key="4">
    <source>
        <dbReference type="SAM" id="MobiDB-lite"/>
    </source>
</evidence>
<evidence type="ECO:0000313" key="7">
    <source>
        <dbReference type="EMBL" id="KAG2429681.1"/>
    </source>
</evidence>
<dbReference type="InterPro" id="IPR013806">
    <property type="entry name" value="Kringle-like"/>
</dbReference>
<feature type="repeat" description="RCC1" evidence="3">
    <location>
        <begin position="2625"/>
        <end position="2684"/>
    </location>
</feature>
<dbReference type="SMART" id="SM00202">
    <property type="entry name" value="SR"/>
    <property type="match status" value="1"/>
</dbReference>
<feature type="region of interest" description="Disordered" evidence="4">
    <location>
        <begin position="497"/>
        <end position="536"/>
    </location>
</feature>
<protein>
    <recommendedName>
        <fullName evidence="9">Peptidase M11 gametolysin domain-containing protein</fullName>
    </recommendedName>
</protein>
<feature type="domain" description="SRCR" evidence="5">
    <location>
        <begin position="2256"/>
        <end position="2368"/>
    </location>
</feature>
<dbReference type="Gene3D" id="2.10.10.10">
    <property type="entry name" value="Fibronectin, type II, collagen-binding"/>
    <property type="match status" value="1"/>
</dbReference>
<feature type="compositionally biased region" description="Pro residues" evidence="4">
    <location>
        <begin position="2034"/>
        <end position="2061"/>
    </location>
</feature>
<feature type="region of interest" description="Disordered" evidence="4">
    <location>
        <begin position="2030"/>
        <end position="2068"/>
    </location>
</feature>
<dbReference type="SUPFAM" id="SSF56487">
    <property type="entry name" value="SRCR-like"/>
    <property type="match status" value="1"/>
</dbReference>
<dbReference type="OrthoDB" id="538768at2759"/>
<dbReference type="InterPro" id="IPR036426">
    <property type="entry name" value="Bulb-type_lectin_dom_sf"/>
</dbReference>
<dbReference type="Pfam" id="PF05548">
    <property type="entry name" value="Peptidase_M11"/>
    <property type="match status" value="2"/>
</dbReference>
<dbReference type="InterPro" id="IPR036943">
    <property type="entry name" value="FN_type2_sf"/>
</dbReference>
<dbReference type="EMBL" id="JAEHOD010000084">
    <property type="protein sequence ID" value="KAG2429681.1"/>
    <property type="molecule type" value="Genomic_DNA"/>
</dbReference>
<feature type="compositionally biased region" description="Pro residues" evidence="4">
    <location>
        <begin position="502"/>
        <end position="532"/>
    </location>
</feature>
<feature type="compositionally biased region" description="Pro residues" evidence="4">
    <location>
        <begin position="1103"/>
        <end position="1183"/>
    </location>
</feature>
<dbReference type="PROSITE" id="PS50012">
    <property type="entry name" value="RCC1_3"/>
    <property type="match status" value="2"/>
</dbReference>
<keyword evidence="1" id="KW-0677">Repeat</keyword>
<dbReference type="InterPro" id="IPR000408">
    <property type="entry name" value="Reg_chr_condens"/>
</dbReference>
<feature type="region of interest" description="Disordered" evidence="4">
    <location>
        <begin position="1523"/>
        <end position="1593"/>
    </location>
</feature>
<dbReference type="PROSITE" id="PS50287">
    <property type="entry name" value="SRCR_2"/>
    <property type="match status" value="1"/>
</dbReference>
<dbReference type="SUPFAM" id="SSF57440">
    <property type="entry name" value="Kringle-like"/>
    <property type="match status" value="1"/>
</dbReference>
<dbReference type="PANTHER" id="PTHR24216:SF65">
    <property type="entry name" value="PAXILLIN-LIKE PROTEIN 1"/>
    <property type="match status" value="1"/>
</dbReference>
<keyword evidence="2" id="KW-1015">Disulfide bond</keyword>
<dbReference type="PRINTS" id="PR00258">
    <property type="entry name" value="SPERACTRCPTR"/>
</dbReference>
<evidence type="ECO:0000259" key="5">
    <source>
        <dbReference type="PROSITE" id="PS50287"/>
    </source>
</evidence>
<dbReference type="SMART" id="SM00059">
    <property type="entry name" value="FN2"/>
    <property type="match status" value="1"/>
</dbReference>
<keyword evidence="8" id="KW-1185">Reference proteome</keyword>
<feature type="region of interest" description="Disordered" evidence="4">
    <location>
        <begin position="1"/>
        <end position="22"/>
    </location>
</feature>
<dbReference type="Gene3D" id="3.10.250.10">
    <property type="entry name" value="SRCR-like domain"/>
    <property type="match status" value="1"/>
</dbReference>
<dbReference type="InterPro" id="IPR008752">
    <property type="entry name" value="Peptidase_M11"/>
</dbReference>
<dbReference type="Pfam" id="PF00530">
    <property type="entry name" value="SRCR"/>
    <property type="match status" value="1"/>
</dbReference>